<gene>
    <name evidence="1" type="ORF">PEGY_LOCUS1997</name>
</gene>
<accession>A0A9W4NZQ7</accession>
<dbReference type="Proteomes" id="UP001154252">
    <property type="component" value="Unassembled WGS sequence"/>
</dbReference>
<proteinExistence type="predicted"/>
<evidence type="ECO:0000313" key="2">
    <source>
        <dbReference type="Proteomes" id="UP001154252"/>
    </source>
</evidence>
<dbReference type="InterPro" id="IPR025444">
    <property type="entry name" value="Monooxy_af470"/>
</dbReference>
<evidence type="ECO:0000313" key="1">
    <source>
        <dbReference type="EMBL" id="CAG8889905.1"/>
    </source>
</evidence>
<dbReference type="OrthoDB" id="3202396at2759"/>
<dbReference type="AlphaFoldDB" id="A0A9W4NZQ7"/>
<sequence>MKRPDCSGSTFFIPNQFSLLTLLRLGSLLQITLSAILPLRYSAIPCVTILLISIFTTIGQCLKPKTNNFMSDVVPGRATAQIPSKNGKYGPGPGNGSVFCPAHARDLERISGHAEDIIRRKDELGLLAVQNWRGNERNSNNTTLVKYFFRDVESTRKFAHEPLHKETWAYYNQHNPGHIGIFHETFTIKDGYESMYVNCHPILLGQGEMKGNSRKDSAERWMGTLVDADTPGLKSFKARLVKMLGTRNDAHFRFPAGTTGIFSVYTHCRTCLMKMIGIYIIRMRSVTIRHADAGCTSYADAQANGPFHLTVLTSPDFQFLMLPSFGWNRHLQHLVLG</sequence>
<organism evidence="1 2">
    <name type="scientific">Penicillium egyptiacum</name>
    <dbReference type="NCBI Taxonomy" id="1303716"/>
    <lineage>
        <taxon>Eukaryota</taxon>
        <taxon>Fungi</taxon>
        <taxon>Dikarya</taxon>
        <taxon>Ascomycota</taxon>
        <taxon>Pezizomycotina</taxon>
        <taxon>Eurotiomycetes</taxon>
        <taxon>Eurotiomycetidae</taxon>
        <taxon>Eurotiales</taxon>
        <taxon>Aspergillaceae</taxon>
        <taxon>Penicillium</taxon>
    </lineage>
</organism>
<name>A0A9W4NZQ7_9EURO</name>
<dbReference type="Pfam" id="PF13826">
    <property type="entry name" value="Monooxy_af470-like"/>
    <property type="match status" value="1"/>
</dbReference>
<keyword evidence="2" id="KW-1185">Reference proteome</keyword>
<comment type="caution">
    <text evidence="1">The sequence shown here is derived from an EMBL/GenBank/DDBJ whole genome shotgun (WGS) entry which is preliminary data.</text>
</comment>
<dbReference type="EMBL" id="CAJVRC010000843">
    <property type="protein sequence ID" value="CAG8889905.1"/>
    <property type="molecule type" value="Genomic_DNA"/>
</dbReference>
<reference evidence="1" key="1">
    <citation type="submission" date="2021-07" db="EMBL/GenBank/DDBJ databases">
        <authorList>
            <person name="Branca A.L. A."/>
        </authorList>
    </citation>
    <scope>NUCLEOTIDE SEQUENCE</scope>
</reference>
<protein>
    <submittedName>
        <fullName evidence="1">Uncharacterized protein</fullName>
    </submittedName>
</protein>